<reference evidence="2" key="1">
    <citation type="submission" date="2016-06" db="EMBL/GenBank/DDBJ databases">
        <title>Parallel loss of symbiosis genes in relatives of nitrogen-fixing non-legume Parasponia.</title>
        <authorList>
            <person name="Van Velzen R."/>
            <person name="Holmer R."/>
            <person name="Bu F."/>
            <person name="Rutten L."/>
            <person name="Van Zeijl A."/>
            <person name="Liu W."/>
            <person name="Santuari L."/>
            <person name="Cao Q."/>
            <person name="Sharma T."/>
            <person name="Shen D."/>
            <person name="Roswanjaya Y."/>
            <person name="Wardhani T."/>
            <person name="Kalhor M.S."/>
            <person name="Jansen J."/>
            <person name="Van den Hoogen J."/>
            <person name="Gungor B."/>
            <person name="Hartog M."/>
            <person name="Hontelez J."/>
            <person name="Verver J."/>
            <person name="Yang W.-C."/>
            <person name="Schijlen E."/>
            <person name="Repin R."/>
            <person name="Schilthuizen M."/>
            <person name="Schranz E."/>
            <person name="Heidstra R."/>
            <person name="Miyata K."/>
            <person name="Fedorova E."/>
            <person name="Kohlen W."/>
            <person name="Bisseling T."/>
            <person name="Smit S."/>
            <person name="Geurts R."/>
        </authorList>
    </citation>
    <scope>NUCLEOTIDE SEQUENCE [LARGE SCALE GENOMIC DNA]</scope>
    <source>
        <strain evidence="2">cv. WU1-14</strain>
    </source>
</reference>
<sequence length="205" mass="24222">MANVNRFKERALDCEDSVTEEQMIKMCIKRMDPECKIYVMGHVITNFADLMQTAKDIEETMAEVRKKDRVKSNSSAPNNAWNKSFLNKRKRKVSVVERPSINQQIPLEIPLDKKKLETLVKAWIEDGQLKECPVDKLPTQEEKRNPRYYLYHSKVAHSTTDYYAIRRLYHLKVSKGEIVKTRVRHQSFSKSWERISDDLHCYRNS</sequence>
<evidence type="ECO:0000313" key="1">
    <source>
        <dbReference type="EMBL" id="PON49129.1"/>
    </source>
</evidence>
<accession>A0A2P5BK17</accession>
<name>A0A2P5BK17_PARAD</name>
<dbReference type="Proteomes" id="UP000237105">
    <property type="component" value="Unassembled WGS sequence"/>
</dbReference>
<dbReference type="EMBL" id="JXTB01000266">
    <property type="protein sequence ID" value="PON49129.1"/>
    <property type="molecule type" value="Genomic_DNA"/>
</dbReference>
<protein>
    <submittedName>
        <fullName evidence="1">Uncharacterized protein</fullName>
    </submittedName>
</protein>
<gene>
    <name evidence="1" type="ORF">PanWU01x14_232150</name>
</gene>
<dbReference type="AlphaFoldDB" id="A0A2P5BK17"/>
<comment type="caution">
    <text evidence="1">The sequence shown here is derived from an EMBL/GenBank/DDBJ whole genome shotgun (WGS) entry which is preliminary data.</text>
</comment>
<dbReference type="OrthoDB" id="1749434at2759"/>
<organism evidence="1 2">
    <name type="scientific">Parasponia andersonii</name>
    <name type="common">Sponia andersonii</name>
    <dbReference type="NCBI Taxonomy" id="3476"/>
    <lineage>
        <taxon>Eukaryota</taxon>
        <taxon>Viridiplantae</taxon>
        <taxon>Streptophyta</taxon>
        <taxon>Embryophyta</taxon>
        <taxon>Tracheophyta</taxon>
        <taxon>Spermatophyta</taxon>
        <taxon>Magnoliopsida</taxon>
        <taxon>eudicotyledons</taxon>
        <taxon>Gunneridae</taxon>
        <taxon>Pentapetalae</taxon>
        <taxon>rosids</taxon>
        <taxon>fabids</taxon>
        <taxon>Rosales</taxon>
        <taxon>Cannabaceae</taxon>
        <taxon>Parasponia</taxon>
    </lineage>
</organism>
<evidence type="ECO:0000313" key="2">
    <source>
        <dbReference type="Proteomes" id="UP000237105"/>
    </source>
</evidence>
<keyword evidence="2" id="KW-1185">Reference proteome</keyword>
<proteinExistence type="predicted"/>